<dbReference type="GeneID" id="40074506"/>
<sequence length="108" mass="12772">MSQVFKCADDFSRDHQAAVIYLHQRPENNTDGERIIEKFMKTLKWEYRTEDTLMADVYGCKIVIELRPCALHAFPIWGELFYGPTREADPELFDSLECFVAFCVARWW</sequence>
<name>A0A1L7N0U7_9CAUD</name>
<evidence type="ECO:0000313" key="2">
    <source>
        <dbReference type="Proteomes" id="UP000222831"/>
    </source>
</evidence>
<reference evidence="1 2" key="1">
    <citation type="submission" date="2016-12" db="EMBL/GenBank/DDBJ databases">
        <title>Characterization of two jumbo phages RP12 and RP31 infecting the phytopathogen Ralstonia solanacearum.</title>
        <authorList>
            <person name="Kawasaki T."/>
            <person name="Yoshikawa G."/>
            <person name="Ogata H."/>
            <person name="Yamada T."/>
        </authorList>
    </citation>
    <scope>NUCLEOTIDE SEQUENCE [LARGE SCALE GENOMIC DNA]</scope>
    <source>
        <strain evidence="1 2">RP12</strain>
    </source>
</reference>
<keyword evidence="2" id="KW-1185">Reference proteome</keyword>
<dbReference type="Proteomes" id="UP000222831">
    <property type="component" value="Segment"/>
</dbReference>
<proteinExistence type="predicted"/>
<organism evidence="1 2">
    <name type="scientific">Ralstonia phage RP12</name>
    <dbReference type="NCBI Taxonomy" id="1923889"/>
    <lineage>
        <taxon>Viruses</taxon>
        <taxon>Duplodnaviria</taxon>
        <taxon>Heunggongvirae</taxon>
        <taxon>Uroviricota</taxon>
        <taxon>Caudoviricetes</taxon>
        <taxon>Chimalliviridae</taxon>
        <taxon>Ripduovirus</taxon>
        <taxon>Ripduovirus RP12</taxon>
    </lineage>
</organism>
<dbReference type="KEGG" id="vg:40074506"/>
<dbReference type="EMBL" id="AP017924">
    <property type="protein sequence ID" value="BAW19085.1"/>
    <property type="molecule type" value="Genomic_DNA"/>
</dbReference>
<protein>
    <submittedName>
        <fullName evidence="1">Uncharacterized protein</fullName>
    </submittedName>
</protein>
<dbReference type="RefSeq" id="YP_009598804.1">
    <property type="nucleotide sequence ID" value="NC_041911.1"/>
</dbReference>
<accession>A0A1L7N0U7</accession>
<evidence type="ECO:0000313" key="1">
    <source>
        <dbReference type="EMBL" id="BAW19085.1"/>
    </source>
</evidence>